<dbReference type="CDD" id="cd05403">
    <property type="entry name" value="NT_KNTase_like"/>
    <property type="match status" value="1"/>
</dbReference>
<reference evidence="2 3" key="1">
    <citation type="journal article" date="2021" name="bioRxiv">
        <title>Unique metabolic strategies in Hadean analogues reveal hints for primordial physiology.</title>
        <authorList>
            <person name="Nobu M.K."/>
            <person name="Nakai R."/>
            <person name="Tamazawa S."/>
            <person name="Mori H."/>
            <person name="Toyoda A."/>
            <person name="Ijiri A."/>
            <person name="Suzuki S."/>
            <person name="Kurokawa K."/>
            <person name="Kamagata Y."/>
            <person name="Tamaki H."/>
        </authorList>
    </citation>
    <scope>NUCLEOTIDE SEQUENCE [LARGE SCALE GENOMIC DNA]</scope>
    <source>
        <strain evidence="2">BS525</strain>
    </source>
</reference>
<dbReference type="Proteomes" id="UP000811545">
    <property type="component" value="Unassembled WGS sequence"/>
</dbReference>
<accession>A0A9E2F2K1</accession>
<dbReference type="EMBL" id="QLTW01000165">
    <property type="protein sequence ID" value="MBT9145767.1"/>
    <property type="molecule type" value="Genomic_DNA"/>
</dbReference>
<dbReference type="Gene3D" id="3.30.460.10">
    <property type="entry name" value="Beta Polymerase, domain 2"/>
    <property type="match status" value="1"/>
</dbReference>
<dbReference type="PANTHER" id="PTHR37030:SF1">
    <property type="entry name" value="NUCLEOTIDYLTRANSFERASE"/>
    <property type="match status" value="1"/>
</dbReference>
<evidence type="ECO:0000259" key="1">
    <source>
        <dbReference type="Pfam" id="PF01909"/>
    </source>
</evidence>
<comment type="caution">
    <text evidence="2">The sequence shown here is derived from an EMBL/GenBank/DDBJ whole genome shotgun (WGS) entry which is preliminary data.</text>
</comment>
<proteinExistence type="predicted"/>
<dbReference type="Pfam" id="PF01909">
    <property type="entry name" value="NTP_transf_2"/>
    <property type="match status" value="1"/>
</dbReference>
<evidence type="ECO:0000313" key="3">
    <source>
        <dbReference type="Proteomes" id="UP000811545"/>
    </source>
</evidence>
<protein>
    <recommendedName>
        <fullName evidence="1">Polymerase nucleotidyl transferase domain-containing protein</fullName>
    </recommendedName>
</protein>
<dbReference type="InterPro" id="IPR043519">
    <property type="entry name" value="NT_sf"/>
</dbReference>
<feature type="domain" description="Polymerase nucleotidyl transferase" evidence="1">
    <location>
        <begin position="29"/>
        <end position="93"/>
    </location>
</feature>
<gene>
    <name evidence="2" type="ORF">DDT42_01644</name>
</gene>
<organism evidence="2 3">
    <name type="scientific">Psychracetigena formicireducens</name>
    <dbReference type="NCBI Taxonomy" id="2986056"/>
    <lineage>
        <taxon>Bacteria</taxon>
        <taxon>Bacillati</taxon>
        <taxon>Candidatus Lithacetigenota</taxon>
        <taxon>Candidatus Psychracetigena</taxon>
    </lineage>
</organism>
<dbReference type="PANTHER" id="PTHR37030">
    <property type="entry name" value="NUCLEOTIDYLTRANSFERASE"/>
    <property type="match status" value="1"/>
</dbReference>
<dbReference type="AlphaFoldDB" id="A0A9E2F2K1"/>
<dbReference type="InterPro" id="IPR002934">
    <property type="entry name" value="Polymerase_NTP_transf_dom"/>
</dbReference>
<evidence type="ECO:0000313" key="2">
    <source>
        <dbReference type="EMBL" id="MBT9145767.1"/>
    </source>
</evidence>
<name>A0A9E2F2K1_PSYF1</name>
<dbReference type="GO" id="GO:0016779">
    <property type="term" value="F:nucleotidyltransferase activity"/>
    <property type="evidence" value="ECO:0007669"/>
    <property type="project" value="InterPro"/>
</dbReference>
<sequence>MNTGKAQKTKGAAVPSEVLEGIIQRIVDVAQPDKIILFGSATRGEMGPNSDVDLLVVKAGVHRRWLAQTIYMNLIGAGCPVDVIVVTPEDIERYGNAIGLVLEPALREGRVVYER</sequence>
<dbReference type="SUPFAM" id="SSF81301">
    <property type="entry name" value="Nucleotidyltransferase"/>
    <property type="match status" value="1"/>
</dbReference>